<dbReference type="SUPFAM" id="SSF53182">
    <property type="entry name" value="Pyrrolidone carboxyl peptidase (pyroglutamate aminopeptidase)"/>
    <property type="match status" value="1"/>
</dbReference>
<protein>
    <recommendedName>
        <fullName evidence="4">Pyroglutamyl-peptidase 1</fullName>
    </recommendedName>
</protein>
<evidence type="ECO:0000256" key="1">
    <source>
        <dbReference type="SAM" id="MobiDB-lite"/>
    </source>
</evidence>
<evidence type="ECO:0000313" key="3">
    <source>
        <dbReference type="Proteomes" id="UP000078576"/>
    </source>
</evidence>
<evidence type="ECO:0008006" key="4">
    <source>
        <dbReference type="Google" id="ProtNLM"/>
    </source>
</evidence>
<proteinExistence type="predicted"/>
<gene>
    <name evidence="2" type="ORF">VP1G_05448</name>
</gene>
<evidence type="ECO:0000313" key="2">
    <source>
        <dbReference type="EMBL" id="KUI58180.1"/>
    </source>
</evidence>
<dbReference type="EMBL" id="KN714709">
    <property type="protein sequence ID" value="KUI58180.1"/>
    <property type="molecule type" value="Genomic_DNA"/>
</dbReference>
<feature type="region of interest" description="Disordered" evidence="1">
    <location>
        <begin position="1"/>
        <end position="28"/>
    </location>
</feature>
<reference evidence="3" key="1">
    <citation type="submission" date="2014-12" db="EMBL/GenBank/DDBJ databases">
        <title>Genome Sequence of Valsa Canker Pathogens Uncovers a Specific Adaption of Colonization on Woody Bark.</title>
        <authorList>
            <person name="Yin Z."/>
            <person name="Liu H."/>
            <person name="Gao X."/>
            <person name="Li Z."/>
            <person name="Song N."/>
            <person name="Ke X."/>
            <person name="Dai Q."/>
            <person name="Wu Y."/>
            <person name="Sun Y."/>
            <person name="Xu J.-R."/>
            <person name="Kang Z.K."/>
            <person name="Wang L."/>
            <person name="Huang L."/>
        </authorList>
    </citation>
    <scope>NUCLEOTIDE SEQUENCE [LARGE SCALE GENOMIC DNA]</scope>
    <source>
        <strain evidence="3">SXYL134</strain>
    </source>
</reference>
<dbReference type="OrthoDB" id="408631at2759"/>
<accession>A0A194V2K5</accession>
<keyword evidence="3" id="KW-1185">Reference proteome</keyword>
<dbReference type="AlphaFoldDB" id="A0A194V2K5"/>
<dbReference type="InterPro" id="IPR036440">
    <property type="entry name" value="Peptidase_C15-like_sf"/>
</dbReference>
<sequence length="293" mass="32302">MGGGPVQPSEPTLATSPSDMASRVHNSKYKKTPGEYTVLVTGMGPFPDGEGGHYEENDNTSHLVTQHLPDSLPVSHPLNPTHQSIRILNPTAPAGKYVKTEYAYIRSFIQGLYDEFTDPETGNCALDVVVHLGMADGFRSYTVEERAFNEKMSSDWWEAMLRQETKYYRFIDDAGRTVEDITEDEGKDRWADEPIGLAANFKVAEVVKDAGLAVNSMGEEEKKEVSIVPHFEAGPMGCGFILYESLATCRKRKLGTKVVFSHVPSWKDVPNLQRGADAICAIIGAVCKQIANE</sequence>
<organism evidence="2 3">
    <name type="scientific">Cytospora mali</name>
    <name type="common">Apple Valsa canker fungus</name>
    <name type="synonym">Valsa mali</name>
    <dbReference type="NCBI Taxonomy" id="578113"/>
    <lineage>
        <taxon>Eukaryota</taxon>
        <taxon>Fungi</taxon>
        <taxon>Dikarya</taxon>
        <taxon>Ascomycota</taxon>
        <taxon>Pezizomycotina</taxon>
        <taxon>Sordariomycetes</taxon>
        <taxon>Sordariomycetidae</taxon>
        <taxon>Diaporthales</taxon>
        <taxon>Cytosporaceae</taxon>
        <taxon>Cytospora</taxon>
    </lineage>
</organism>
<name>A0A194V2K5_CYTMA</name>
<dbReference type="Gene3D" id="3.40.630.20">
    <property type="entry name" value="Peptidase C15, pyroglutamyl peptidase I-like"/>
    <property type="match status" value="1"/>
</dbReference>
<dbReference type="Proteomes" id="UP000078576">
    <property type="component" value="Unassembled WGS sequence"/>
</dbReference>
<feature type="compositionally biased region" description="Polar residues" evidence="1">
    <location>
        <begin position="9"/>
        <end position="19"/>
    </location>
</feature>